<protein>
    <submittedName>
        <fullName evidence="1">Uncharacterized protein</fullName>
    </submittedName>
</protein>
<gene>
    <name evidence="1" type="ordered locus">Arad_2612</name>
</gene>
<sequence length="66" mass="7764">MLIRSSSSRGLLFRGGPLPKRWMRLMSRACFADHYGFLSCRKLPLPRFSLFFFPSRSVQARLLRLM</sequence>
<dbReference type="HOGENOM" id="CLU_2821537_0_0_5"/>
<evidence type="ECO:0000313" key="2">
    <source>
        <dbReference type="Proteomes" id="UP000001600"/>
    </source>
</evidence>
<dbReference type="Proteomes" id="UP000001600">
    <property type="component" value="Chromosome 1"/>
</dbReference>
<reference evidence="1 2" key="1">
    <citation type="journal article" date="2009" name="J. Bacteriol.">
        <title>Genome sequences of three Agrobacterium biovars help elucidate the evolution of multichromosome genomes in bacteria.</title>
        <authorList>
            <person name="Slater S.C."/>
            <person name="Goldman B.S."/>
            <person name="Goodner B."/>
            <person name="Setubal J.C."/>
            <person name="Farrand S.K."/>
            <person name="Nester E.W."/>
            <person name="Burr T.J."/>
            <person name="Banta L."/>
            <person name="Dickerman A.W."/>
            <person name="Paulsen I."/>
            <person name="Otten L."/>
            <person name="Suen G."/>
            <person name="Welch R."/>
            <person name="Almeida N.F."/>
            <person name="Arnold F."/>
            <person name="Burton O.T."/>
            <person name="Du Z."/>
            <person name="Ewing A."/>
            <person name="Godsy E."/>
            <person name="Heisel S."/>
            <person name="Houmiel K.L."/>
            <person name="Jhaveri J."/>
            <person name="Lu J."/>
            <person name="Miller N.M."/>
            <person name="Norton S."/>
            <person name="Chen Q."/>
            <person name="Phoolcharoen W."/>
            <person name="Ohlin V."/>
            <person name="Ondrusek D."/>
            <person name="Pride N."/>
            <person name="Stricklin S.L."/>
            <person name="Sun J."/>
            <person name="Wheeler C."/>
            <person name="Wilson L."/>
            <person name="Zhu H."/>
            <person name="Wood D.W."/>
        </authorList>
    </citation>
    <scope>NUCLEOTIDE SEQUENCE [LARGE SCALE GENOMIC DNA]</scope>
    <source>
        <strain evidence="2">K84 / ATCC BAA-868</strain>
    </source>
</reference>
<dbReference type="STRING" id="311403.Arad_2612"/>
<dbReference type="KEGG" id="ara:Arad_2612"/>
<accession>B9JFS2</accession>
<evidence type="ECO:0000313" key="1">
    <source>
        <dbReference type="EMBL" id="ACM26762.1"/>
    </source>
</evidence>
<name>B9JFS2_RHIR8</name>
<dbReference type="EMBL" id="CP000628">
    <property type="protein sequence ID" value="ACM26762.1"/>
    <property type="molecule type" value="Genomic_DNA"/>
</dbReference>
<organism evidence="1 2">
    <name type="scientific">Rhizobium rhizogenes (strain K84 / ATCC BAA-868)</name>
    <name type="common">Agrobacterium radiobacter</name>
    <dbReference type="NCBI Taxonomy" id="311403"/>
    <lineage>
        <taxon>Bacteria</taxon>
        <taxon>Pseudomonadati</taxon>
        <taxon>Pseudomonadota</taxon>
        <taxon>Alphaproteobacteria</taxon>
        <taxon>Hyphomicrobiales</taxon>
        <taxon>Rhizobiaceae</taxon>
        <taxon>Rhizobium/Agrobacterium group</taxon>
        <taxon>Rhizobium</taxon>
    </lineage>
</organism>
<proteinExistence type="predicted"/>
<dbReference type="AlphaFoldDB" id="B9JFS2"/>